<dbReference type="SUPFAM" id="SSF56300">
    <property type="entry name" value="Metallo-dependent phosphatases"/>
    <property type="match status" value="1"/>
</dbReference>
<dbReference type="Gene3D" id="3.60.21.10">
    <property type="match status" value="1"/>
</dbReference>
<evidence type="ECO:0000313" key="3">
    <source>
        <dbReference type="Proteomes" id="UP000199572"/>
    </source>
</evidence>
<sequence length="376" mass="43727">MLSLLEKLCMRKFLQKLLSNWIIRMSNKYGSRPNRKRIHGALTKLYKTINKAEGKRGPVLHITNNSKFIILSDQHKGARDLADDFSLAEKNYLAALQHYDEVSFHYINLGDSEELWENLMESIINHNKSTFDAERRFIERNAFTKIFGNHDLYWDNDPLAGFNLNRIYGQKIPIYEGAILKMMIEGTELDIFLTHGHQGDMQSDGNWFSKWFVSTIWAPLQAYLQINPNTPAYDNQLKTKHNVLMYSWVANQKQTALITGHTHQPVFASLTHLERIYLRLRKARKENDHDQINFLNDELKKRIKEGDKAPRFRKYQPGYFNTGCCCFNDGDITGIEIEQGLIRLIKWSFVKTGSPTRTVLEEMSLSTLLKTNSFEG</sequence>
<dbReference type="Proteomes" id="UP000199572">
    <property type="component" value="Unassembled WGS sequence"/>
</dbReference>
<name>A0A1H9U9F7_9SPHI</name>
<evidence type="ECO:0000313" key="2">
    <source>
        <dbReference type="EMBL" id="SES05787.1"/>
    </source>
</evidence>
<reference evidence="3" key="1">
    <citation type="submission" date="2016-10" db="EMBL/GenBank/DDBJ databases">
        <authorList>
            <person name="Varghese N."/>
            <person name="Submissions S."/>
        </authorList>
    </citation>
    <scope>NUCLEOTIDE SEQUENCE [LARGE SCALE GENOMIC DNA]</scope>
    <source>
        <strain evidence="3">DSM 18610</strain>
    </source>
</reference>
<accession>A0A1H9U9F7</accession>
<keyword evidence="3" id="KW-1185">Reference proteome</keyword>
<dbReference type="GO" id="GO:0016787">
    <property type="term" value="F:hydrolase activity"/>
    <property type="evidence" value="ECO:0007669"/>
    <property type="project" value="InterPro"/>
</dbReference>
<organism evidence="2 3">
    <name type="scientific">Pedobacter rhizosphaerae</name>
    <dbReference type="NCBI Taxonomy" id="390241"/>
    <lineage>
        <taxon>Bacteria</taxon>
        <taxon>Pseudomonadati</taxon>
        <taxon>Bacteroidota</taxon>
        <taxon>Sphingobacteriia</taxon>
        <taxon>Sphingobacteriales</taxon>
        <taxon>Sphingobacteriaceae</taxon>
        <taxon>Pedobacter</taxon>
    </lineage>
</organism>
<dbReference type="AlphaFoldDB" id="A0A1H9U9F7"/>
<dbReference type="STRING" id="390241.SAMN04488023_12851"/>
<dbReference type="InterPro" id="IPR004843">
    <property type="entry name" value="Calcineurin-like_PHP"/>
</dbReference>
<proteinExistence type="predicted"/>
<dbReference type="InterPro" id="IPR029052">
    <property type="entry name" value="Metallo-depent_PP-like"/>
</dbReference>
<evidence type="ECO:0000259" key="1">
    <source>
        <dbReference type="Pfam" id="PF00149"/>
    </source>
</evidence>
<gene>
    <name evidence="2" type="ORF">SAMN04488023_12851</name>
</gene>
<dbReference type="Pfam" id="PF00149">
    <property type="entry name" value="Metallophos"/>
    <property type="match status" value="1"/>
</dbReference>
<protein>
    <submittedName>
        <fullName evidence="2">Calcineurin-like phosphoesterase superfamily domain-containing protein</fullName>
    </submittedName>
</protein>
<dbReference type="EMBL" id="FOGG01000028">
    <property type="protein sequence ID" value="SES05787.1"/>
    <property type="molecule type" value="Genomic_DNA"/>
</dbReference>
<feature type="domain" description="Calcineurin-like phosphoesterase" evidence="1">
    <location>
        <begin position="67"/>
        <end position="265"/>
    </location>
</feature>